<proteinExistence type="predicted"/>
<dbReference type="GO" id="GO:0042026">
    <property type="term" value="P:protein refolding"/>
    <property type="evidence" value="ECO:0007669"/>
    <property type="project" value="TreeGrafter"/>
</dbReference>
<evidence type="ECO:0000259" key="2">
    <source>
        <dbReference type="PROSITE" id="PS50076"/>
    </source>
</evidence>
<evidence type="ECO:0000256" key="1">
    <source>
        <dbReference type="ARBA" id="ARBA00023186"/>
    </source>
</evidence>
<dbReference type="Proteomes" id="UP000050741">
    <property type="component" value="Unassembled WGS sequence"/>
</dbReference>
<dbReference type="InterPro" id="IPR001623">
    <property type="entry name" value="DnaJ_domain"/>
</dbReference>
<dbReference type="AlphaFoldDB" id="A0A183CKB5"/>
<feature type="domain" description="J" evidence="2">
    <location>
        <begin position="57"/>
        <end position="119"/>
    </location>
</feature>
<dbReference type="WBParaSite" id="GPLIN_001332100">
    <property type="protein sequence ID" value="GPLIN_001332100"/>
    <property type="gene ID" value="GPLIN_001332100"/>
</dbReference>
<keyword evidence="3" id="KW-1185">Reference proteome</keyword>
<dbReference type="Pfam" id="PF00226">
    <property type="entry name" value="DnaJ"/>
    <property type="match status" value="1"/>
</dbReference>
<dbReference type="PANTHER" id="PTHR43096">
    <property type="entry name" value="DNAJ HOMOLOG 1, MITOCHONDRIAL-RELATED"/>
    <property type="match status" value="1"/>
</dbReference>
<dbReference type="SUPFAM" id="SSF46565">
    <property type="entry name" value="Chaperone J-domain"/>
    <property type="match status" value="1"/>
</dbReference>
<dbReference type="PANTHER" id="PTHR43096:SF52">
    <property type="entry name" value="DNAJ HOMOLOG 1, MITOCHONDRIAL-RELATED"/>
    <property type="match status" value="1"/>
</dbReference>
<reference evidence="4" key="2">
    <citation type="submission" date="2016-06" db="UniProtKB">
        <authorList>
            <consortium name="WormBaseParasite"/>
        </authorList>
    </citation>
    <scope>IDENTIFICATION</scope>
</reference>
<protein>
    <submittedName>
        <fullName evidence="4">J domain-containing protein</fullName>
    </submittedName>
</protein>
<accession>A0A183CKB5</accession>
<dbReference type="CDD" id="cd06257">
    <property type="entry name" value="DnaJ"/>
    <property type="match status" value="1"/>
</dbReference>
<dbReference type="PRINTS" id="PR00625">
    <property type="entry name" value="JDOMAIN"/>
</dbReference>
<evidence type="ECO:0000313" key="4">
    <source>
        <dbReference type="WBParaSite" id="GPLIN_001332100"/>
    </source>
</evidence>
<dbReference type="GO" id="GO:0005737">
    <property type="term" value="C:cytoplasm"/>
    <property type="evidence" value="ECO:0007669"/>
    <property type="project" value="TreeGrafter"/>
</dbReference>
<sequence>MGYIKDAFVKAAESQMMCYRCKQKVEYIDDLCYCEISDTKCHHGTTCCYRRKIHPISYYDLLGVNKRATTDEINKKFKKVMLEYHTDRNPDGAVMGKIFSEAKNTLTDPRARAIYDAQQGYSSYSSAAAAAGGGGQHSWWTGLPMK</sequence>
<dbReference type="SMART" id="SM00271">
    <property type="entry name" value="DnaJ"/>
    <property type="match status" value="1"/>
</dbReference>
<organism evidence="3 4">
    <name type="scientific">Globodera pallida</name>
    <name type="common">Potato cyst nematode worm</name>
    <name type="synonym">Heterodera pallida</name>
    <dbReference type="NCBI Taxonomy" id="36090"/>
    <lineage>
        <taxon>Eukaryota</taxon>
        <taxon>Metazoa</taxon>
        <taxon>Ecdysozoa</taxon>
        <taxon>Nematoda</taxon>
        <taxon>Chromadorea</taxon>
        <taxon>Rhabditida</taxon>
        <taxon>Tylenchina</taxon>
        <taxon>Tylenchomorpha</taxon>
        <taxon>Tylenchoidea</taxon>
        <taxon>Heteroderidae</taxon>
        <taxon>Heteroderinae</taxon>
        <taxon>Globodera</taxon>
    </lineage>
</organism>
<dbReference type="PROSITE" id="PS50076">
    <property type="entry name" value="DNAJ_2"/>
    <property type="match status" value="1"/>
</dbReference>
<dbReference type="GO" id="GO:0051082">
    <property type="term" value="F:unfolded protein binding"/>
    <property type="evidence" value="ECO:0007669"/>
    <property type="project" value="TreeGrafter"/>
</dbReference>
<reference evidence="3" key="1">
    <citation type="submission" date="2014-05" db="EMBL/GenBank/DDBJ databases">
        <title>The genome and life-stage specific transcriptomes of Globodera pallida elucidate key aspects of plant parasitism by a cyst nematode.</title>
        <authorList>
            <person name="Cotton J.A."/>
            <person name="Lilley C.J."/>
            <person name="Jones L.M."/>
            <person name="Kikuchi T."/>
            <person name="Reid A.J."/>
            <person name="Thorpe P."/>
            <person name="Tsai I.J."/>
            <person name="Beasley H."/>
            <person name="Blok V."/>
            <person name="Cock P.J.A."/>
            <person name="Van den Akker S.E."/>
            <person name="Holroyd N."/>
            <person name="Hunt M."/>
            <person name="Mantelin S."/>
            <person name="Naghra H."/>
            <person name="Pain A."/>
            <person name="Palomares-Rius J.E."/>
            <person name="Zarowiecki M."/>
            <person name="Berriman M."/>
            <person name="Jones J.T."/>
            <person name="Urwin P.E."/>
        </authorList>
    </citation>
    <scope>NUCLEOTIDE SEQUENCE [LARGE SCALE GENOMIC DNA]</scope>
    <source>
        <strain evidence="3">Lindley</strain>
    </source>
</reference>
<name>A0A183CKB5_GLOPA</name>
<evidence type="ECO:0000313" key="3">
    <source>
        <dbReference type="Proteomes" id="UP000050741"/>
    </source>
</evidence>
<dbReference type="InterPro" id="IPR036869">
    <property type="entry name" value="J_dom_sf"/>
</dbReference>
<dbReference type="Gene3D" id="1.10.287.110">
    <property type="entry name" value="DnaJ domain"/>
    <property type="match status" value="1"/>
</dbReference>
<keyword evidence="1" id="KW-0143">Chaperone</keyword>